<evidence type="ECO:0000256" key="5">
    <source>
        <dbReference type="ARBA" id="ARBA00022500"/>
    </source>
</evidence>
<dbReference type="EMBL" id="RJVO01000003">
    <property type="protein sequence ID" value="ROH90799.1"/>
    <property type="molecule type" value="Genomic_DNA"/>
</dbReference>
<comment type="similarity">
    <text evidence="2 10">Belongs to the CheZ family.</text>
</comment>
<comment type="caution">
    <text evidence="13">The sequence shown here is derived from an EMBL/GenBank/DDBJ whole genome shotgun (WGS) entry which is preliminary data.</text>
</comment>
<dbReference type="InParanoid" id="A0A3N0VDH5"/>
<feature type="site" description="Enhances dephosphorylation of CheY-P" evidence="11">
    <location>
        <position position="185"/>
    </location>
</feature>
<dbReference type="AlphaFoldDB" id="A0A3N0VDH5"/>
<dbReference type="RefSeq" id="WP_123211253.1">
    <property type="nucleotide sequence ID" value="NZ_RJVO01000003.1"/>
</dbReference>
<evidence type="ECO:0000256" key="1">
    <source>
        <dbReference type="ARBA" id="ARBA00004496"/>
    </source>
</evidence>
<evidence type="ECO:0000256" key="7">
    <source>
        <dbReference type="ARBA" id="ARBA00022801"/>
    </source>
</evidence>
<dbReference type="InterPro" id="IPR007439">
    <property type="entry name" value="Chemotax_Pase_CheZ"/>
</dbReference>
<dbReference type="GO" id="GO:0005737">
    <property type="term" value="C:cytoplasm"/>
    <property type="evidence" value="ECO:0007669"/>
    <property type="project" value="UniProtKB-SubCell"/>
</dbReference>
<protein>
    <recommendedName>
        <fullName evidence="3 10">Protein phosphatase CheZ</fullName>
        <ecNumber evidence="10">3.1.3.-</ecNumber>
    </recommendedName>
    <alternativeName>
        <fullName evidence="9 10">Chemotaxis protein CheZ</fullName>
    </alternativeName>
</protein>
<dbReference type="Pfam" id="PF04344">
    <property type="entry name" value="CheZ"/>
    <property type="match status" value="1"/>
</dbReference>
<evidence type="ECO:0000256" key="9">
    <source>
        <dbReference type="ARBA" id="ARBA00029599"/>
    </source>
</evidence>
<keyword evidence="6 10" id="KW-0283">Flagellar rotation</keyword>
<evidence type="ECO:0000256" key="2">
    <source>
        <dbReference type="ARBA" id="ARBA00005908"/>
    </source>
</evidence>
<keyword evidence="7 10" id="KW-0378">Hydrolase</keyword>
<comment type="subcellular location">
    <subcellularLocation>
        <location evidence="1 10">Cytoplasm</location>
    </subcellularLocation>
</comment>
<evidence type="ECO:0000256" key="8">
    <source>
        <dbReference type="ARBA" id="ARBA00022912"/>
    </source>
</evidence>
<keyword evidence="8 10" id="KW-0904">Protein phosphatase</keyword>
<dbReference type="EC" id="3.1.3.-" evidence="10"/>
<dbReference type="Proteomes" id="UP000282106">
    <property type="component" value="Unassembled WGS sequence"/>
</dbReference>
<dbReference type="PANTHER" id="PTHR43693:SF1">
    <property type="entry name" value="PROTEIN PHOSPHATASE CHEZ"/>
    <property type="match status" value="1"/>
</dbReference>
<dbReference type="GO" id="GO:0004721">
    <property type="term" value="F:phosphoprotein phosphatase activity"/>
    <property type="evidence" value="ECO:0007669"/>
    <property type="project" value="UniProtKB-KW"/>
</dbReference>
<evidence type="ECO:0000256" key="3">
    <source>
        <dbReference type="ARBA" id="ARBA00018484"/>
    </source>
</evidence>
<dbReference type="GO" id="GO:0097588">
    <property type="term" value="P:archaeal or bacterial-type flagellum-dependent cell motility"/>
    <property type="evidence" value="ECO:0007669"/>
    <property type="project" value="UniProtKB-KW"/>
</dbReference>
<organism evidence="13 14">
    <name type="scientific">Stagnimonas aquatica</name>
    <dbReference type="NCBI Taxonomy" id="2689987"/>
    <lineage>
        <taxon>Bacteria</taxon>
        <taxon>Pseudomonadati</taxon>
        <taxon>Pseudomonadota</taxon>
        <taxon>Gammaproteobacteria</taxon>
        <taxon>Nevskiales</taxon>
        <taxon>Nevskiaceae</taxon>
        <taxon>Stagnimonas</taxon>
    </lineage>
</organism>
<accession>A0A3N0VDH5</accession>
<dbReference type="FunCoup" id="A0A3N0VDH5">
    <property type="interactions" value="52"/>
</dbReference>
<dbReference type="GO" id="GO:0009288">
    <property type="term" value="C:bacterial-type flagellum"/>
    <property type="evidence" value="ECO:0007669"/>
    <property type="project" value="InterPro"/>
</dbReference>
<evidence type="ECO:0000256" key="10">
    <source>
        <dbReference type="PIRNR" id="PIRNR002884"/>
    </source>
</evidence>
<dbReference type="PANTHER" id="PTHR43693">
    <property type="entry name" value="PROTEIN PHOSPHATASE CHEZ"/>
    <property type="match status" value="1"/>
</dbReference>
<evidence type="ECO:0000256" key="4">
    <source>
        <dbReference type="ARBA" id="ARBA00022490"/>
    </source>
</evidence>
<dbReference type="InterPro" id="IPR050992">
    <property type="entry name" value="CheZ_family_phosphatases"/>
</dbReference>
<evidence type="ECO:0000256" key="12">
    <source>
        <dbReference type="SAM" id="MobiDB-lite"/>
    </source>
</evidence>
<dbReference type="GO" id="GO:0006935">
    <property type="term" value="P:chemotaxis"/>
    <property type="evidence" value="ECO:0007669"/>
    <property type="project" value="UniProtKB-KW"/>
</dbReference>
<dbReference type="PIRSF" id="PIRSF002884">
    <property type="entry name" value="CheZ"/>
    <property type="match status" value="1"/>
</dbReference>
<evidence type="ECO:0000256" key="11">
    <source>
        <dbReference type="PIRSR" id="PIRSR002884-1"/>
    </source>
</evidence>
<dbReference type="GO" id="GO:0050920">
    <property type="term" value="P:regulation of chemotaxis"/>
    <property type="evidence" value="ECO:0007669"/>
    <property type="project" value="InterPro"/>
</dbReference>
<keyword evidence="4 10" id="KW-0963">Cytoplasm</keyword>
<keyword evidence="5 10" id="KW-0145">Chemotaxis</keyword>
<keyword evidence="14" id="KW-1185">Reference proteome</keyword>
<evidence type="ECO:0000256" key="6">
    <source>
        <dbReference type="ARBA" id="ARBA00022779"/>
    </source>
</evidence>
<dbReference type="SUPFAM" id="SSF75708">
    <property type="entry name" value="Chemotaxis phosphatase CheZ"/>
    <property type="match status" value="1"/>
</dbReference>
<proteinExistence type="inferred from homology"/>
<name>A0A3N0VDH5_9GAMM</name>
<evidence type="ECO:0000313" key="13">
    <source>
        <dbReference type="EMBL" id="ROH90799.1"/>
    </source>
</evidence>
<evidence type="ECO:0000313" key="14">
    <source>
        <dbReference type="Proteomes" id="UP000282106"/>
    </source>
</evidence>
<gene>
    <name evidence="13" type="ORF">ED208_07350</name>
</gene>
<reference evidence="13 14" key="1">
    <citation type="submission" date="2018-10" db="EMBL/GenBank/DDBJ databases">
        <authorList>
            <person name="Chen W.-M."/>
        </authorList>
    </citation>
    <scope>NUCLEOTIDE SEQUENCE [LARGE SCALE GENOMIC DNA]</scope>
    <source>
        <strain evidence="13 14">THS-13</strain>
    </source>
</reference>
<comment type="function">
    <text evidence="10">Plays an important role in bacterial chemotaxis signal transduction pathway by accelerating the dephosphorylation of phosphorylated CheY (CheY-P).</text>
</comment>
<feature type="region of interest" description="Disordered" evidence="12">
    <location>
        <begin position="208"/>
        <end position="235"/>
    </location>
</feature>
<comment type="subunit">
    <text evidence="10">Homodimer.</text>
</comment>
<dbReference type="Gene3D" id="1.10.287.500">
    <property type="entry name" value="Helix hairpin bin"/>
    <property type="match status" value="1"/>
</dbReference>
<sequence length="250" mass="27012">MDDGKSSGLSPEAEQAARNELLGRLRDMTQALEQGDDLLFAERLQDLLRRREDSFFLRIAQLTQDLRAAFTALESDSRWNALASELPDAGARLDHVLQLTEKAAHRTLDLVEESQAELAALGATAQNISSSRARLHMAAGSSPALAQLAGDLESIERALIATQGQLRHRLSELAMAQEYQDLSGQLLKRVTGVIREVERELMKLLSQRSGAQERGAGADTGLQGPAVPGLEKAGAVSGQDDADALLAMFM</sequence>